<feature type="compositionally biased region" description="Polar residues" evidence="1">
    <location>
        <begin position="23"/>
        <end position="34"/>
    </location>
</feature>
<gene>
    <name evidence="2" type="ORF">K0M31_010692</name>
</gene>
<proteinExistence type="predicted"/>
<evidence type="ECO:0000313" key="3">
    <source>
        <dbReference type="Proteomes" id="UP001177670"/>
    </source>
</evidence>
<feature type="region of interest" description="Disordered" evidence="1">
    <location>
        <begin position="1"/>
        <end position="62"/>
    </location>
</feature>
<keyword evidence="3" id="KW-1185">Reference proteome</keyword>
<accession>A0AA40FL23</accession>
<organism evidence="2 3">
    <name type="scientific">Melipona bicolor</name>
    <dbReference type="NCBI Taxonomy" id="60889"/>
    <lineage>
        <taxon>Eukaryota</taxon>
        <taxon>Metazoa</taxon>
        <taxon>Ecdysozoa</taxon>
        <taxon>Arthropoda</taxon>
        <taxon>Hexapoda</taxon>
        <taxon>Insecta</taxon>
        <taxon>Pterygota</taxon>
        <taxon>Neoptera</taxon>
        <taxon>Endopterygota</taxon>
        <taxon>Hymenoptera</taxon>
        <taxon>Apocrita</taxon>
        <taxon>Aculeata</taxon>
        <taxon>Apoidea</taxon>
        <taxon>Anthophila</taxon>
        <taxon>Apidae</taxon>
        <taxon>Melipona</taxon>
    </lineage>
</organism>
<protein>
    <submittedName>
        <fullName evidence="2">Uncharacterized protein</fullName>
    </submittedName>
</protein>
<comment type="caution">
    <text evidence="2">The sequence shown here is derived from an EMBL/GenBank/DDBJ whole genome shotgun (WGS) entry which is preliminary data.</text>
</comment>
<dbReference type="AlphaFoldDB" id="A0AA40FL23"/>
<evidence type="ECO:0000313" key="2">
    <source>
        <dbReference type="EMBL" id="KAK1120908.1"/>
    </source>
</evidence>
<dbReference type="EMBL" id="JAHYIQ010000028">
    <property type="protein sequence ID" value="KAK1120908.1"/>
    <property type="molecule type" value="Genomic_DNA"/>
</dbReference>
<evidence type="ECO:0000256" key="1">
    <source>
        <dbReference type="SAM" id="MobiDB-lite"/>
    </source>
</evidence>
<reference evidence="2" key="1">
    <citation type="submission" date="2021-10" db="EMBL/GenBank/DDBJ databases">
        <title>Melipona bicolor Genome sequencing and assembly.</title>
        <authorList>
            <person name="Araujo N.S."/>
            <person name="Arias M.C."/>
        </authorList>
    </citation>
    <scope>NUCLEOTIDE SEQUENCE</scope>
    <source>
        <strain evidence="2">USP_2M_L1-L4_2017</strain>
        <tissue evidence="2">Whole body</tissue>
    </source>
</reference>
<name>A0AA40FL23_9HYME</name>
<dbReference type="Proteomes" id="UP001177670">
    <property type="component" value="Unassembled WGS sequence"/>
</dbReference>
<sequence>MVNFSTEAAAAAAAEGVGEGLTASKSSQRSSLETKQSELLIKSESSGRNEIQLRKPGRGGTT</sequence>